<dbReference type="Gene3D" id="3.40.640.10">
    <property type="entry name" value="Type I PLP-dependent aspartate aminotransferase-like (Major domain)"/>
    <property type="match status" value="1"/>
</dbReference>
<dbReference type="InterPro" id="IPR050859">
    <property type="entry name" value="Class-I_PLP-dep_aminotransf"/>
</dbReference>
<evidence type="ECO:0000259" key="5">
    <source>
        <dbReference type="Pfam" id="PF00155"/>
    </source>
</evidence>
<name>A0ABW1NJM8_9ACTN</name>
<dbReference type="InterPro" id="IPR004839">
    <property type="entry name" value="Aminotransferase_I/II_large"/>
</dbReference>
<sequence>MVIEGFEGEPGSRPPMADLLTAGLHASLTDPALEGMNLLNELVMRFPDAISFSAGRPFEGFFRVEDLHRYLRTYCDHLEKELGYTSEQVVRTLFQYGRTKGVIHELIARNLAVDEGIKADPDSIVVTVGCQEAMYLVLRALRTDERDVLLAVSPMYVGITGAAKLVDMPVLGVEDGEELSDLQAVVDRARAEGLRPRALYLVPDFSNPSGHTLSVATRHRLLEIAEREDLLLLEDNPYGLFSLEDERMPTLKSLDTGRRVVYLGSFAKTCFPGARVGFAVADQYVWDGRSERAELFADQLSKIKSMLTVNTPAFAQALVAGKLLESGYSLSSANEDLRQVYRNNLRRLLDGLARRFPPDGPYKVTWNTPGGGFFVVLDVPFTVTDDLLEHCAREYGVLWVPMHHFYDGRSSTNQLRLSCSALSAGQIDEGLDRFADFVADSMN</sequence>
<evidence type="ECO:0000313" key="7">
    <source>
        <dbReference type="Proteomes" id="UP001596137"/>
    </source>
</evidence>
<comment type="caution">
    <text evidence="6">The sequence shown here is derived from an EMBL/GenBank/DDBJ whole genome shotgun (WGS) entry which is preliminary data.</text>
</comment>
<dbReference type="SUPFAM" id="SSF53383">
    <property type="entry name" value="PLP-dependent transferases"/>
    <property type="match status" value="1"/>
</dbReference>
<evidence type="ECO:0000313" key="6">
    <source>
        <dbReference type="EMBL" id="MFC6082762.1"/>
    </source>
</evidence>
<accession>A0ABW1NJM8</accession>
<protein>
    <submittedName>
        <fullName evidence="6">PLP-dependent aminotransferase family protein</fullName>
    </submittedName>
</protein>
<dbReference type="CDD" id="cd00609">
    <property type="entry name" value="AAT_like"/>
    <property type="match status" value="1"/>
</dbReference>
<dbReference type="InterPro" id="IPR015424">
    <property type="entry name" value="PyrdxlP-dep_Trfase"/>
</dbReference>
<keyword evidence="2 6" id="KW-0032">Aminotransferase</keyword>
<comment type="cofactor">
    <cofactor evidence="1">
        <name>pyridoxal 5'-phosphate</name>
        <dbReference type="ChEBI" id="CHEBI:597326"/>
    </cofactor>
</comment>
<dbReference type="Pfam" id="PF00155">
    <property type="entry name" value="Aminotran_1_2"/>
    <property type="match status" value="1"/>
</dbReference>
<dbReference type="Proteomes" id="UP001596137">
    <property type="component" value="Unassembled WGS sequence"/>
</dbReference>
<organism evidence="6 7">
    <name type="scientific">Sphaerisporangium aureirubrum</name>
    <dbReference type="NCBI Taxonomy" id="1544736"/>
    <lineage>
        <taxon>Bacteria</taxon>
        <taxon>Bacillati</taxon>
        <taxon>Actinomycetota</taxon>
        <taxon>Actinomycetes</taxon>
        <taxon>Streptosporangiales</taxon>
        <taxon>Streptosporangiaceae</taxon>
        <taxon>Sphaerisporangium</taxon>
    </lineage>
</organism>
<evidence type="ECO:0000256" key="2">
    <source>
        <dbReference type="ARBA" id="ARBA00022576"/>
    </source>
</evidence>
<dbReference type="EMBL" id="JBHSRF010000020">
    <property type="protein sequence ID" value="MFC6082762.1"/>
    <property type="molecule type" value="Genomic_DNA"/>
</dbReference>
<dbReference type="GO" id="GO:0008483">
    <property type="term" value="F:transaminase activity"/>
    <property type="evidence" value="ECO:0007669"/>
    <property type="project" value="UniProtKB-KW"/>
</dbReference>
<dbReference type="InterPro" id="IPR015422">
    <property type="entry name" value="PyrdxlP-dep_Trfase_small"/>
</dbReference>
<dbReference type="Gene3D" id="3.90.1150.10">
    <property type="entry name" value="Aspartate Aminotransferase, domain 1"/>
    <property type="match status" value="1"/>
</dbReference>
<evidence type="ECO:0000256" key="3">
    <source>
        <dbReference type="ARBA" id="ARBA00022679"/>
    </source>
</evidence>
<keyword evidence="7" id="KW-1185">Reference proteome</keyword>
<dbReference type="InterPro" id="IPR015421">
    <property type="entry name" value="PyrdxlP-dep_Trfase_major"/>
</dbReference>
<evidence type="ECO:0000256" key="1">
    <source>
        <dbReference type="ARBA" id="ARBA00001933"/>
    </source>
</evidence>
<keyword evidence="4" id="KW-0663">Pyridoxal phosphate</keyword>
<gene>
    <name evidence="6" type="ORF">ACFP1K_16450</name>
</gene>
<keyword evidence="3" id="KW-0808">Transferase</keyword>
<dbReference type="RefSeq" id="WP_380753522.1">
    <property type="nucleotide sequence ID" value="NZ_JBHSRF010000020.1"/>
</dbReference>
<reference evidence="7" key="1">
    <citation type="journal article" date="2019" name="Int. J. Syst. Evol. Microbiol.">
        <title>The Global Catalogue of Microorganisms (GCM) 10K type strain sequencing project: providing services to taxonomists for standard genome sequencing and annotation.</title>
        <authorList>
            <consortium name="The Broad Institute Genomics Platform"/>
            <consortium name="The Broad Institute Genome Sequencing Center for Infectious Disease"/>
            <person name="Wu L."/>
            <person name="Ma J."/>
        </authorList>
    </citation>
    <scope>NUCLEOTIDE SEQUENCE [LARGE SCALE GENOMIC DNA]</scope>
    <source>
        <strain evidence="7">JCM 30346</strain>
    </source>
</reference>
<evidence type="ECO:0000256" key="4">
    <source>
        <dbReference type="ARBA" id="ARBA00022898"/>
    </source>
</evidence>
<dbReference type="PANTHER" id="PTHR42790:SF19">
    <property type="entry name" value="KYNURENINE_ALPHA-AMINOADIPATE AMINOTRANSFERASE, MITOCHONDRIAL"/>
    <property type="match status" value="1"/>
</dbReference>
<feature type="domain" description="Aminotransferase class I/classII large" evidence="5">
    <location>
        <begin position="92"/>
        <end position="434"/>
    </location>
</feature>
<dbReference type="PANTHER" id="PTHR42790">
    <property type="entry name" value="AMINOTRANSFERASE"/>
    <property type="match status" value="1"/>
</dbReference>
<proteinExistence type="predicted"/>